<protein>
    <submittedName>
        <fullName evidence="1">Uncharacterized protein</fullName>
    </submittedName>
</protein>
<sequence>LSNSHAFLYSLHCPGLFKESRLKRRDPLKECFTRWISSPLIKDLFILSAAYSYQGLLIVTFDLVNHCLYTKIPPDLLQNHRILLHIR</sequence>
<evidence type="ECO:0000313" key="1">
    <source>
        <dbReference type="EMBL" id="CDW33261.1"/>
    </source>
</evidence>
<organism evidence="1">
    <name type="scientific">Lepeophtheirus salmonis</name>
    <name type="common">Salmon louse</name>
    <name type="synonym">Caligus salmonis</name>
    <dbReference type="NCBI Taxonomy" id="72036"/>
    <lineage>
        <taxon>Eukaryota</taxon>
        <taxon>Metazoa</taxon>
        <taxon>Ecdysozoa</taxon>
        <taxon>Arthropoda</taxon>
        <taxon>Crustacea</taxon>
        <taxon>Multicrustacea</taxon>
        <taxon>Hexanauplia</taxon>
        <taxon>Copepoda</taxon>
        <taxon>Siphonostomatoida</taxon>
        <taxon>Caligidae</taxon>
        <taxon>Lepeophtheirus</taxon>
    </lineage>
</organism>
<reference evidence="1" key="1">
    <citation type="submission" date="2014-05" db="EMBL/GenBank/DDBJ databases">
        <authorList>
            <person name="Chronopoulou M."/>
        </authorList>
    </citation>
    <scope>NUCLEOTIDE SEQUENCE</scope>
    <source>
        <tissue evidence="1">Whole organism</tissue>
    </source>
</reference>
<name>A0A0K2U6B9_LEPSM</name>
<proteinExistence type="predicted"/>
<accession>A0A0K2U6B9</accession>
<dbReference type="AlphaFoldDB" id="A0A0K2U6B9"/>
<feature type="non-terminal residue" evidence="1">
    <location>
        <position position="1"/>
    </location>
</feature>
<dbReference type="EMBL" id="HACA01015900">
    <property type="protein sequence ID" value="CDW33261.1"/>
    <property type="molecule type" value="Transcribed_RNA"/>
</dbReference>